<evidence type="ECO:0000313" key="1">
    <source>
        <dbReference type="EMBL" id="OOQ57577.1"/>
    </source>
</evidence>
<comment type="caution">
    <text evidence="1">The sequence shown here is derived from an EMBL/GenBank/DDBJ whole genome shotgun (WGS) entry which is preliminary data.</text>
</comment>
<evidence type="ECO:0008006" key="3">
    <source>
        <dbReference type="Google" id="ProtNLM"/>
    </source>
</evidence>
<protein>
    <recommendedName>
        <fullName evidence="3">Methyltransferase type 11</fullName>
    </recommendedName>
</protein>
<dbReference type="InterPro" id="IPR029063">
    <property type="entry name" value="SAM-dependent_MTases_sf"/>
</dbReference>
<proteinExistence type="predicted"/>
<dbReference type="Gene3D" id="3.40.50.150">
    <property type="entry name" value="Vaccinia Virus protein VP39"/>
    <property type="match status" value="1"/>
</dbReference>
<evidence type="ECO:0000313" key="2">
    <source>
        <dbReference type="Proteomes" id="UP000189739"/>
    </source>
</evidence>
<dbReference type="AlphaFoldDB" id="A0A1S9P9R8"/>
<dbReference type="Proteomes" id="UP000189739">
    <property type="component" value="Unassembled WGS sequence"/>
</dbReference>
<name>A0A1S9P9R8_9SPHI</name>
<accession>A0A1S9P9R8</accession>
<dbReference type="Pfam" id="PF13489">
    <property type="entry name" value="Methyltransf_23"/>
    <property type="match status" value="1"/>
</dbReference>
<gene>
    <name evidence="1" type="ORF">BC343_12275</name>
</gene>
<dbReference type="SUPFAM" id="SSF53335">
    <property type="entry name" value="S-adenosyl-L-methionine-dependent methyltransferases"/>
    <property type="match status" value="1"/>
</dbReference>
<dbReference type="STRING" id="1792845.BC343_12275"/>
<dbReference type="EMBL" id="MBTF01000035">
    <property type="protein sequence ID" value="OOQ57577.1"/>
    <property type="molecule type" value="Genomic_DNA"/>
</dbReference>
<dbReference type="RefSeq" id="WP_202909844.1">
    <property type="nucleotide sequence ID" value="NZ_MBTF01000035.1"/>
</dbReference>
<sequence length="216" mass="25083">MPIEENIYVHYGCGQAAPPEWKNFDVSPTLRIQKTPILGTILKSSLGQVFDKNVQYGDITDGLPGIKDGTVSGAYCSHVLEHMSLEHFRIALRNTYKMLKPGGIFRIIMPDLEVLVRDYVNDKDVKKDPEASITLIKRMMMGVEVRPRNFMAVTKHLFGYLEHLWLWDWESTEKELREAGFTNIRRCEFNDSADPMFKLVENRKRWELVVKFECIK</sequence>
<reference evidence="1 2" key="1">
    <citation type="submission" date="2016-07" db="EMBL/GenBank/DDBJ databases">
        <title>Genomic analysis of zinc-resistant bacterium Mucilaginibacter pedocola TBZ30.</title>
        <authorList>
            <person name="Huang J."/>
            <person name="Tang J."/>
        </authorList>
    </citation>
    <scope>NUCLEOTIDE SEQUENCE [LARGE SCALE GENOMIC DNA]</scope>
    <source>
        <strain evidence="1 2">TBZ30</strain>
    </source>
</reference>
<keyword evidence="2" id="KW-1185">Reference proteome</keyword>
<organism evidence="1 2">
    <name type="scientific">Mucilaginibacter pedocola</name>
    <dbReference type="NCBI Taxonomy" id="1792845"/>
    <lineage>
        <taxon>Bacteria</taxon>
        <taxon>Pseudomonadati</taxon>
        <taxon>Bacteroidota</taxon>
        <taxon>Sphingobacteriia</taxon>
        <taxon>Sphingobacteriales</taxon>
        <taxon>Sphingobacteriaceae</taxon>
        <taxon>Mucilaginibacter</taxon>
    </lineage>
</organism>